<dbReference type="GO" id="GO:0036374">
    <property type="term" value="F:glutathione hydrolase activity"/>
    <property type="evidence" value="ECO:0007669"/>
    <property type="project" value="InterPro"/>
</dbReference>
<keyword evidence="4" id="KW-0808">Transferase</keyword>
<keyword evidence="1" id="KW-0800">Toxin</keyword>
<dbReference type="Pfam" id="PF01019">
    <property type="entry name" value="G_glu_transpept"/>
    <property type="match status" value="1"/>
</dbReference>
<dbReference type="FunFam" id="1.10.246.130:FF:000001">
    <property type="entry name" value="Gamma-glutamyltransferase 5 isoform 1"/>
    <property type="match status" value="1"/>
</dbReference>
<evidence type="ECO:0000256" key="2">
    <source>
        <dbReference type="PIRSR" id="PIRSR600101-1"/>
    </source>
</evidence>
<reference evidence="4" key="1">
    <citation type="journal article" date="2014" name="Insect Biochem. Mol. Biol.">
        <title>An insight into the sialome of the frog biting fly, Corethrella appendiculata.</title>
        <authorList>
            <person name="Ribeiro J.M.C."/>
            <person name="Chagas A.C."/>
            <person name="Pham V.M."/>
            <person name="Lounibos L.P."/>
            <person name="Calvo E."/>
        </authorList>
    </citation>
    <scope>NUCLEOTIDE SEQUENCE</scope>
    <source>
        <tissue evidence="4">Salivary glands</tissue>
    </source>
</reference>
<dbReference type="InterPro" id="IPR043138">
    <property type="entry name" value="GGT_lsub"/>
</dbReference>
<feature type="active site" description="Nucleophile" evidence="2">
    <location>
        <position position="391"/>
    </location>
</feature>
<organism evidence="4">
    <name type="scientific">Corethrella appendiculata</name>
    <dbReference type="NCBI Taxonomy" id="1370023"/>
    <lineage>
        <taxon>Eukaryota</taxon>
        <taxon>Metazoa</taxon>
        <taxon>Ecdysozoa</taxon>
        <taxon>Arthropoda</taxon>
        <taxon>Hexapoda</taxon>
        <taxon>Insecta</taxon>
        <taxon>Pterygota</taxon>
        <taxon>Neoptera</taxon>
        <taxon>Endopterygota</taxon>
        <taxon>Diptera</taxon>
        <taxon>Nematocera</taxon>
        <taxon>Culicoidea</taxon>
        <taxon>Chaoboridae</taxon>
        <taxon>Corethrella</taxon>
    </lineage>
</organism>
<evidence type="ECO:0000313" key="4">
    <source>
        <dbReference type="EMBL" id="JAB59283.1"/>
    </source>
</evidence>
<dbReference type="FunFam" id="3.60.20.40:FF:000001">
    <property type="entry name" value="Gamma-glutamyltranspeptidase 1"/>
    <property type="match status" value="1"/>
</dbReference>
<dbReference type="SUPFAM" id="SSF56235">
    <property type="entry name" value="N-terminal nucleophile aminohydrolases (Ntn hydrolases)"/>
    <property type="match status" value="1"/>
</dbReference>
<accession>U5EWG4</accession>
<proteinExistence type="evidence at transcript level"/>
<keyword evidence="1" id="KW-1202">Platelet aggregation activating toxin</keyword>
<feature type="binding site" evidence="3">
    <location>
        <position position="433"/>
    </location>
    <ligand>
        <name>L-glutamate</name>
        <dbReference type="ChEBI" id="CHEBI:29985"/>
    </ligand>
</feature>
<evidence type="ECO:0000256" key="3">
    <source>
        <dbReference type="PIRSR" id="PIRSR600101-2"/>
    </source>
</evidence>
<dbReference type="PRINTS" id="PR01210">
    <property type="entry name" value="GGTRANSPTASE"/>
</dbReference>
<dbReference type="PANTHER" id="PTHR11686">
    <property type="entry name" value="GAMMA GLUTAMYL TRANSPEPTIDASE"/>
    <property type="match status" value="1"/>
</dbReference>
<dbReference type="AlphaFoldDB" id="U5EWG4"/>
<dbReference type="InterPro" id="IPR000101">
    <property type="entry name" value="GGT_peptidase"/>
</dbReference>
<dbReference type="Gene3D" id="1.10.246.130">
    <property type="match status" value="1"/>
</dbReference>
<evidence type="ECO:0000256" key="1">
    <source>
        <dbReference type="ARBA" id="ARBA00084097"/>
    </source>
</evidence>
<dbReference type="GO" id="GO:0016740">
    <property type="term" value="F:transferase activity"/>
    <property type="evidence" value="ECO:0007669"/>
    <property type="project" value="UniProtKB-KW"/>
</dbReference>
<feature type="binding site" evidence="3">
    <location>
        <begin position="409"/>
        <end position="411"/>
    </location>
    <ligand>
        <name>L-glutamate</name>
        <dbReference type="ChEBI" id="CHEBI:29985"/>
    </ligand>
</feature>
<dbReference type="PANTHER" id="PTHR11686:SF72">
    <property type="entry name" value="GAMMA-GLUTAMYL TRANSPEPTIDASE, ISOFORM A"/>
    <property type="match status" value="1"/>
</dbReference>
<dbReference type="InterPro" id="IPR043137">
    <property type="entry name" value="GGT_ssub_C"/>
</dbReference>
<feature type="binding site" evidence="3">
    <location>
        <begin position="461"/>
        <end position="462"/>
    </location>
    <ligand>
        <name>L-glutamate</name>
        <dbReference type="ChEBI" id="CHEBI:29985"/>
    </ligand>
</feature>
<dbReference type="InterPro" id="IPR029055">
    <property type="entry name" value="Ntn_hydrolases_N"/>
</dbReference>
<protein>
    <submittedName>
        <fullName evidence="4">Putative gamma-glutamyltransferase</fullName>
    </submittedName>
</protein>
<dbReference type="EMBL" id="GANO01000588">
    <property type="protein sequence ID" value="JAB59283.1"/>
    <property type="molecule type" value="mRNA"/>
</dbReference>
<feature type="binding site" evidence="3">
    <location>
        <position position="115"/>
    </location>
    <ligand>
        <name>L-glutamate</name>
        <dbReference type="ChEBI" id="CHEBI:29985"/>
    </ligand>
</feature>
<feature type="binding site" evidence="3">
    <location>
        <position position="484"/>
    </location>
    <ligand>
        <name>L-glutamate</name>
        <dbReference type="ChEBI" id="CHEBI:29985"/>
    </ligand>
</feature>
<name>U5EWG4_9DIPT</name>
<dbReference type="GO" id="GO:0005886">
    <property type="term" value="C:plasma membrane"/>
    <property type="evidence" value="ECO:0007669"/>
    <property type="project" value="TreeGrafter"/>
</dbReference>
<dbReference type="Gene3D" id="3.60.20.40">
    <property type="match status" value="1"/>
</dbReference>
<dbReference type="GO" id="GO:0006751">
    <property type="term" value="P:glutathione catabolic process"/>
    <property type="evidence" value="ECO:0007669"/>
    <property type="project" value="InterPro"/>
</dbReference>
<sequence length="583" mass="63859">MIIVFLRKRLLLVTVFAAIVLIAVGVGTYFGLKNRDHAIDDGDYRRHGGAVVANGLECAGIGKQILLQNGSAADAAIATLFCDGITCPQSMGLGGGFLLTIYKRSTRKTETLIAREVAPLAATEDMFYGKPPNLSLEGGLSIAVPGELKGYWELHQKYGKLPWASLVQPSIDLCRHGHEVSPYLSRILRGAQAKILKEPTLSEVFINPATNRTWEAGTRIKRLALADSLEIIAKEGADALYSKQGTLLPKLLKDLKAFESIITEEDFLKYHVKWESAVESKILHGSRIVSIPAPGSGLLLNFMLNILNGYEKLNGSDPVTIHRIVESFKYGYAKRTEIGDPEFVDGIEEHIEKLSNIEFANEIRKQIMDDRTFNNTLHYGANFSNTEDFGTAHVNVIAPNGDAVSVTSTVNYILGAMLRSPSTGIILNDEMDDFSTPGIINGFGIPPSPANFIRPQKRPMSSMTPSIVINENNDVRLVIGGAGGSKITSAVTLVILQHLYFNKSLQSAMDEPRFHHQLMPMHIQHEFEMDANILNELKALGHGMQSSKPDSGFAALTALSMTDDHSISASWDKRRGGSKEVFD</sequence>
<keyword evidence="1" id="KW-1199">Hemostasis impairing toxin</keyword>